<comment type="caution">
    <text evidence="3">The sequence shown here is derived from an EMBL/GenBank/DDBJ whole genome shotgun (WGS) entry which is preliminary data.</text>
</comment>
<reference evidence="3 4" key="1">
    <citation type="submission" date="2020-08" db="EMBL/GenBank/DDBJ databases">
        <title>Genome public.</title>
        <authorList>
            <person name="Liu C."/>
            <person name="Sun Q."/>
        </authorList>
    </citation>
    <scope>NUCLEOTIDE SEQUENCE [LARGE SCALE GENOMIC DNA]</scope>
    <source>
        <strain evidence="3 4">NSJ-36</strain>
    </source>
</reference>
<sequence length="228" mass="24599">MHRKIFKNNRRFLLVWFIIFTCLTGCSGIGRQQDTGNESALEEIELSEDAKSETAGQREQSGADDEDEKVSSGEICVYVCGQVKHPGVYRLDADSRICDAIRLAGGLTGKAASVSVNQAEKMQDGQQIYIPSKKEAINNNGASEKTEGVAEGGSSSGSTDAQGTSGKVNINTAGKEELMTLTGIGEARAQAIIKYREIKGRFGSKEQLKEVEGIKDGIYGKLEDQIEI</sequence>
<dbReference type="InterPro" id="IPR010994">
    <property type="entry name" value="RuvA_2-like"/>
</dbReference>
<proteinExistence type="predicted"/>
<feature type="domain" description="Helix-hairpin-helix DNA-binding motif class 1" evidence="2">
    <location>
        <begin position="206"/>
        <end position="225"/>
    </location>
</feature>
<evidence type="ECO:0000313" key="4">
    <source>
        <dbReference type="Proteomes" id="UP000647235"/>
    </source>
</evidence>
<dbReference type="InterPro" id="IPR003583">
    <property type="entry name" value="Hlx-hairpin-Hlx_DNA-bd_motif"/>
</dbReference>
<dbReference type="RefSeq" id="WP_186855799.1">
    <property type="nucleotide sequence ID" value="NZ_JACOOY010000008.1"/>
</dbReference>
<dbReference type="SUPFAM" id="SSF47781">
    <property type="entry name" value="RuvA domain 2-like"/>
    <property type="match status" value="1"/>
</dbReference>
<protein>
    <submittedName>
        <fullName evidence="3">Helix-hairpin-helix domain-containing protein</fullName>
    </submittedName>
</protein>
<dbReference type="PANTHER" id="PTHR21180">
    <property type="entry name" value="ENDONUCLEASE/EXONUCLEASE/PHOSPHATASE FAMILY DOMAIN-CONTAINING PROTEIN 1"/>
    <property type="match status" value="1"/>
</dbReference>
<dbReference type="Gene3D" id="3.10.560.10">
    <property type="entry name" value="Outer membrane lipoprotein wza domain like"/>
    <property type="match status" value="1"/>
</dbReference>
<dbReference type="Proteomes" id="UP000647235">
    <property type="component" value="Unassembled WGS sequence"/>
</dbReference>
<dbReference type="Pfam" id="PF10531">
    <property type="entry name" value="SLBB"/>
    <property type="match status" value="1"/>
</dbReference>
<accession>A0ABR7EV04</accession>
<dbReference type="InterPro" id="IPR004509">
    <property type="entry name" value="Competence_ComEA_HhH"/>
</dbReference>
<dbReference type="SMART" id="SM00278">
    <property type="entry name" value="HhH1"/>
    <property type="match status" value="2"/>
</dbReference>
<feature type="region of interest" description="Disordered" evidence="1">
    <location>
        <begin position="46"/>
        <end position="68"/>
    </location>
</feature>
<dbReference type="PANTHER" id="PTHR21180:SF32">
    <property type="entry name" value="ENDONUCLEASE_EXONUCLEASE_PHOSPHATASE FAMILY DOMAIN-CONTAINING PROTEIN 1"/>
    <property type="match status" value="1"/>
</dbReference>
<dbReference type="EMBL" id="JACOOY010000008">
    <property type="protein sequence ID" value="MBC5665186.1"/>
    <property type="molecule type" value="Genomic_DNA"/>
</dbReference>
<organism evidence="3 4">
    <name type="scientific">Dorea hominis</name>
    <dbReference type="NCBI Taxonomy" id="2763040"/>
    <lineage>
        <taxon>Bacteria</taxon>
        <taxon>Bacillati</taxon>
        <taxon>Bacillota</taxon>
        <taxon>Clostridia</taxon>
        <taxon>Lachnospirales</taxon>
        <taxon>Lachnospiraceae</taxon>
        <taxon>Dorea</taxon>
    </lineage>
</organism>
<evidence type="ECO:0000256" key="1">
    <source>
        <dbReference type="SAM" id="MobiDB-lite"/>
    </source>
</evidence>
<dbReference type="Pfam" id="PF12836">
    <property type="entry name" value="HHH_3"/>
    <property type="match status" value="1"/>
</dbReference>
<feature type="domain" description="Helix-hairpin-helix DNA-binding motif class 1" evidence="2">
    <location>
        <begin position="176"/>
        <end position="195"/>
    </location>
</feature>
<evidence type="ECO:0000313" key="3">
    <source>
        <dbReference type="EMBL" id="MBC5665186.1"/>
    </source>
</evidence>
<dbReference type="InterPro" id="IPR051675">
    <property type="entry name" value="Endo/Exo/Phosphatase_dom_1"/>
</dbReference>
<evidence type="ECO:0000259" key="2">
    <source>
        <dbReference type="SMART" id="SM00278"/>
    </source>
</evidence>
<dbReference type="NCBIfam" id="TIGR00426">
    <property type="entry name" value="competence protein ComEA helix-hairpin-helix repeat region"/>
    <property type="match status" value="1"/>
</dbReference>
<dbReference type="Gene3D" id="1.10.150.320">
    <property type="entry name" value="Photosystem II 12 kDa extrinsic protein"/>
    <property type="match status" value="1"/>
</dbReference>
<gene>
    <name evidence="3" type="ORF">H8S07_07820</name>
</gene>
<keyword evidence="4" id="KW-1185">Reference proteome</keyword>
<name>A0ABR7EV04_9FIRM</name>
<dbReference type="InterPro" id="IPR019554">
    <property type="entry name" value="Soluble_ligand-bd"/>
</dbReference>
<feature type="region of interest" description="Disordered" evidence="1">
    <location>
        <begin position="136"/>
        <end position="167"/>
    </location>
</feature>